<feature type="region of interest" description="Disordered" evidence="1">
    <location>
        <begin position="1"/>
        <end position="20"/>
    </location>
</feature>
<proteinExistence type="predicted"/>
<reference evidence="3" key="1">
    <citation type="journal article" date="2014" name="Int. J. Syst. Evol. Microbiol.">
        <title>Complete genome sequence of Corynebacterium casei LMG S-19264T (=DSM 44701T), isolated from a smear-ripened cheese.</title>
        <authorList>
            <consortium name="US DOE Joint Genome Institute (JGI-PGF)"/>
            <person name="Walter F."/>
            <person name="Albersmeier A."/>
            <person name="Kalinowski J."/>
            <person name="Ruckert C."/>
        </authorList>
    </citation>
    <scope>NUCLEOTIDE SEQUENCE</scope>
    <source>
        <strain evidence="3">JCM 4637</strain>
    </source>
</reference>
<sequence length="270" mass="29359">MPLAHPARPIPAATGPVAGPNPPSVHWLIGESFHRAACNPELLTLASLMATLRSAPPPAHSPLRLRPGLGVDVSTWEQLGEEVAKAGHPVRLEGEPPRPVARHLVLKQNPANVVIADAHFDRNGFGAELVVPNQTELLLDHTADQQHVPGMVLIEAAIQLVTWAVAHHQPAPPHLPSRYGVMHGCDFSFRRFVFPVPAQLTATFTPTGPPEPEKIPLRADVTVHQAGRVCSRLTLHLHAFYPEHVFDVESNQAVTTLRLLHEQALTGRLT</sequence>
<gene>
    <name evidence="3" type="ORF">GCM10010334_83010</name>
</gene>
<evidence type="ECO:0000259" key="2">
    <source>
        <dbReference type="Pfam" id="PF03756"/>
    </source>
</evidence>
<dbReference type="InterPro" id="IPR005509">
    <property type="entry name" value="AfsA_hotdog_dom"/>
</dbReference>
<reference evidence="3" key="2">
    <citation type="submission" date="2020-09" db="EMBL/GenBank/DDBJ databases">
        <authorList>
            <person name="Sun Q."/>
            <person name="Ohkuma M."/>
        </authorList>
    </citation>
    <scope>NUCLEOTIDE SEQUENCE</scope>
    <source>
        <strain evidence="3">JCM 4637</strain>
    </source>
</reference>
<comment type="caution">
    <text evidence="3">The sequence shown here is derived from an EMBL/GenBank/DDBJ whole genome shotgun (WGS) entry which is preliminary data.</text>
</comment>
<evidence type="ECO:0000313" key="4">
    <source>
        <dbReference type="Proteomes" id="UP000638353"/>
    </source>
</evidence>
<dbReference type="EMBL" id="BMVC01000034">
    <property type="protein sequence ID" value="GHD19390.1"/>
    <property type="molecule type" value="Genomic_DNA"/>
</dbReference>
<dbReference type="Pfam" id="PF03756">
    <property type="entry name" value="AfsA"/>
    <property type="match status" value="1"/>
</dbReference>
<accession>A0A918X9C9</accession>
<feature type="domain" description="A-factor biosynthesis hotdog" evidence="2">
    <location>
        <begin position="105"/>
        <end position="236"/>
    </location>
</feature>
<evidence type="ECO:0000256" key="1">
    <source>
        <dbReference type="SAM" id="MobiDB-lite"/>
    </source>
</evidence>
<dbReference type="SUPFAM" id="SSF54637">
    <property type="entry name" value="Thioesterase/thiol ester dehydrase-isomerase"/>
    <property type="match status" value="1"/>
</dbReference>
<dbReference type="AlphaFoldDB" id="A0A918X9C9"/>
<organism evidence="3 4">
    <name type="scientific">Streptomyces finlayi</name>
    <dbReference type="NCBI Taxonomy" id="67296"/>
    <lineage>
        <taxon>Bacteria</taxon>
        <taxon>Bacillati</taxon>
        <taxon>Actinomycetota</taxon>
        <taxon>Actinomycetes</taxon>
        <taxon>Kitasatosporales</taxon>
        <taxon>Streptomycetaceae</taxon>
        <taxon>Streptomyces</taxon>
    </lineage>
</organism>
<dbReference type="Gene3D" id="3.10.129.10">
    <property type="entry name" value="Hotdog Thioesterase"/>
    <property type="match status" value="1"/>
</dbReference>
<dbReference type="InterPro" id="IPR029069">
    <property type="entry name" value="HotDog_dom_sf"/>
</dbReference>
<dbReference type="Proteomes" id="UP000638353">
    <property type="component" value="Unassembled WGS sequence"/>
</dbReference>
<protein>
    <recommendedName>
        <fullName evidence="2">A-factor biosynthesis hotdog domain-containing protein</fullName>
    </recommendedName>
</protein>
<evidence type="ECO:0000313" key="3">
    <source>
        <dbReference type="EMBL" id="GHD19390.1"/>
    </source>
</evidence>
<name>A0A918X9C9_9ACTN</name>